<reference evidence="1" key="1">
    <citation type="submission" date="2021-02" db="EMBL/GenBank/DDBJ databases">
        <authorList>
            <person name="Nowell W R."/>
        </authorList>
    </citation>
    <scope>NUCLEOTIDE SEQUENCE</scope>
</reference>
<evidence type="ECO:0000313" key="2">
    <source>
        <dbReference type="Proteomes" id="UP000663855"/>
    </source>
</evidence>
<dbReference type="Proteomes" id="UP000663855">
    <property type="component" value="Unassembled WGS sequence"/>
</dbReference>
<dbReference type="SUPFAM" id="SSF47473">
    <property type="entry name" value="EF-hand"/>
    <property type="match status" value="1"/>
</dbReference>
<comment type="caution">
    <text evidence="1">The sequence shown here is derived from an EMBL/GenBank/DDBJ whole genome shotgun (WGS) entry which is preliminary data.</text>
</comment>
<evidence type="ECO:0000313" key="1">
    <source>
        <dbReference type="EMBL" id="CAF1548714.1"/>
    </source>
</evidence>
<gene>
    <name evidence="1" type="ORF">CJN711_LOCUS30243</name>
</gene>
<dbReference type="EMBL" id="CAJNOV010014393">
    <property type="protein sequence ID" value="CAF1548714.1"/>
    <property type="molecule type" value="Genomic_DNA"/>
</dbReference>
<dbReference type="Gene3D" id="1.10.238.10">
    <property type="entry name" value="EF-hand"/>
    <property type="match status" value="1"/>
</dbReference>
<protein>
    <submittedName>
        <fullName evidence="1">Uncharacterized protein</fullName>
    </submittedName>
</protein>
<name>A0A815WUD9_9BILA</name>
<proteinExistence type="predicted"/>
<sequence length="153" mass="17440">MADFQTNQQKKDLVRSEFVKSCNTVNGTISFEQTKSILKTIGFDISSIKIEKLVIDQDVDGLNQIDFEGILNILNNLLATNKSEDNDDESVYSLFILSRRSKMAECITDEVEMAERKDEFYRRMWQLSSNGVTITLDVIKQLAAELKIPPPEI</sequence>
<dbReference type="AlphaFoldDB" id="A0A815WUD9"/>
<organism evidence="1 2">
    <name type="scientific">Rotaria magnacalcarata</name>
    <dbReference type="NCBI Taxonomy" id="392030"/>
    <lineage>
        <taxon>Eukaryota</taxon>
        <taxon>Metazoa</taxon>
        <taxon>Spiralia</taxon>
        <taxon>Gnathifera</taxon>
        <taxon>Rotifera</taxon>
        <taxon>Eurotatoria</taxon>
        <taxon>Bdelloidea</taxon>
        <taxon>Philodinida</taxon>
        <taxon>Philodinidae</taxon>
        <taxon>Rotaria</taxon>
    </lineage>
</organism>
<accession>A0A815WUD9</accession>
<dbReference type="InterPro" id="IPR011992">
    <property type="entry name" value="EF-hand-dom_pair"/>
</dbReference>